<accession>A0A8H7C5J2</accession>
<organism evidence="2 3">
    <name type="scientific">Agaricus bisporus var. burnettii</name>
    <dbReference type="NCBI Taxonomy" id="192524"/>
    <lineage>
        <taxon>Eukaryota</taxon>
        <taxon>Fungi</taxon>
        <taxon>Dikarya</taxon>
        <taxon>Basidiomycota</taxon>
        <taxon>Agaricomycotina</taxon>
        <taxon>Agaricomycetes</taxon>
        <taxon>Agaricomycetidae</taxon>
        <taxon>Agaricales</taxon>
        <taxon>Agaricineae</taxon>
        <taxon>Agaricaceae</taxon>
        <taxon>Agaricus</taxon>
    </lineage>
</organism>
<name>A0A8H7C5J2_AGABI</name>
<gene>
    <name evidence="2" type="ORF">Agabi119p4_9936</name>
</gene>
<reference evidence="2 3" key="1">
    <citation type="journal article" name="Sci. Rep.">
        <title>Telomere-to-telomere assembled and centromere annotated genomes of the two main subspecies of the button mushroom Agaricus bisporus reveal especially polymorphic chromosome ends.</title>
        <authorList>
            <person name="Sonnenberg A.S.M."/>
            <person name="Sedaghat-Telgerd N."/>
            <person name="Lavrijssen B."/>
            <person name="Ohm R.A."/>
            <person name="Hendrickx P.M."/>
            <person name="Scholtmeijer K."/>
            <person name="Baars J.J.P."/>
            <person name="van Peer A."/>
        </authorList>
    </citation>
    <scope>NUCLEOTIDE SEQUENCE [LARGE SCALE GENOMIC DNA]</scope>
    <source>
        <strain evidence="2 3">H119_p4</strain>
    </source>
</reference>
<dbReference type="Pfam" id="PF18759">
    <property type="entry name" value="Plavaka"/>
    <property type="match status" value="1"/>
</dbReference>
<dbReference type="Proteomes" id="UP000629468">
    <property type="component" value="Unassembled WGS sequence"/>
</dbReference>
<evidence type="ECO:0000313" key="3">
    <source>
        <dbReference type="Proteomes" id="UP000629468"/>
    </source>
</evidence>
<feature type="region of interest" description="Disordered" evidence="1">
    <location>
        <begin position="679"/>
        <end position="716"/>
    </location>
</feature>
<sequence>MNLRSEDVPTIEVPDSHGPSYHDLFEESFSPYFDGVDNEDFCSLPYAVEGTPTPSVDTPEPEYEPRLKRVPHPYLTGAPCDESGIFLFPDAPPPEPVEHQHHHNDWFPFADQYQFETAEFLYSGEEMSAGKIDKLMGLWAARDDSSPFINHRDLYAIIDAIPYGEAPWKSATILYNGGLNEPEDQLEDSLRPAWMEAEYIVNYRDPLTVVEKLIENPDFATEFDYSPYHEYFNSKHRFRHFMSGDWAWRQADEISKDPQTHDAMFVPIILGSDKTTVSVGTGDNSYWPIYLSIGNLHNNTRRSRRGGVVLIGFLHDVKTDAQYRNTVAFRKFKHQLFHSSLRHILSSLKPAMTKPRVVKCGDGYFRKAIIGLGPYIADYPEQCMLACVVQNWCTRCLALPSLGLEVPQGQPIIPRTVEHTIALVKYLELGTLWEEYGLIGDVIPFTEYFPRASIYENLSPDILHQLIKGTFKDHLVDWTEKYIYSTADSPRQAKTILDDIDHRIAIAPPFTGLRNFPTGREFNQWTGDDSKALMKVYLPALTGYVPAEIIRTFRAFLEFCYIVRREVIDTDALKDLGDALQRFHQYREIFVTAGIRKENATPPRQHAMDHYSFLIRAFGAPNGLCSSITESKHIQAVKEPYRRSNRHKALDQILQVNRRSDALAAARVHFEKLGILRKSSQKSDQRKSSNSLQRYSGEVDSDSGENNDIQSSVGTRGTSSRIALAKRATASKISFASIATKFSHEKFAQLLPSYLSDHYGNISLNQCTHLEITTFPSAVASFYAPSDVSGFDGMKTERIRSLNSWRGGPRRFDTVFLKDCQGAETISSGLGIARVHCFFSFSFQGQEHACALICKYRYIKTRPDEDTGMWIVRPCFRGARPDFRIVSLSLIYRAAHLLPHFEEGFTVPRGSLSATSLDDFSAFYVNKYIDHHAFEIAQ</sequence>
<dbReference type="InterPro" id="IPR041078">
    <property type="entry name" value="Plavaka"/>
</dbReference>
<evidence type="ECO:0000256" key="1">
    <source>
        <dbReference type="SAM" id="MobiDB-lite"/>
    </source>
</evidence>
<comment type="caution">
    <text evidence="2">The sequence shown here is derived from an EMBL/GenBank/DDBJ whole genome shotgun (WGS) entry which is preliminary data.</text>
</comment>
<proteinExistence type="predicted"/>
<feature type="compositionally biased region" description="Polar residues" evidence="1">
    <location>
        <begin position="706"/>
        <end position="716"/>
    </location>
</feature>
<dbReference type="EMBL" id="JABXXO010000013">
    <property type="protein sequence ID" value="KAF7761944.1"/>
    <property type="molecule type" value="Genomic_DNA"/>
</dbReference>
<dbReference type="AlphaFoldDB" id="A0A8H7C5J2"/>
<protein>
    <submittedName>
        <fullName evidence="2">Uncharacterized protein</fullName>
    </submittedName>
</protein>
<evidence type="ECO:0000313" key="2">
    <source>
        <dbReference type="EMBL" id="KAF7761944.1"/>
    </source>
</evidence>